<evidence type="ECO:0000256" key="7">
    <source>
        <dbReference type="ARBA" id="ARBA00024867"/>
    </source>
</evidence>
<dbReference type="GO" id="GO:0006355">
    <property type="term" value="P:regulation of DNA-templated transcription"/>
    <property type="evidence" value="ECO:0007669"/>
    <property type="project" value="InterPro"/>
</dbReference>
<dbReference type="PANTHER" id="PTHR48111">
    <property type="entry name" value="REGULATOR OF RPOS"/>
    <property type="match status" value="1"/>
</dbReference>
<comment type="caution">
    <text evidence="12">The sequence shown here is derived from an EMBL/GenBank/DDBJ whole genome shotgun (WGS) entry which is preliminary data.</text>
</comment>
<proteinExistence type="predicted"/>
<evidence type="ECO:0000256" key="2">
    <source>
        <dbReference type="ARBA" id="ARBA00022553"/>
    </source>
</evidence>
<feature type="DNA-binding region" description="OmpR/PhoB-type" evidence="9">
    <location>
        <begin position="138"/>
        <end position="236"/>
    </location>
</feature>
<dbReference type="InterPro" id="IPR011006">
    <property type="entry name" value="CheY-like_superfamily"/>
</dbReference>
<organism evidence="12 13">
    <name type="scientific">Acetobacterium bakii</name>
    <dbReference type="NCBI Taxonomy" id="52689"/>
    <lineage>
        <taxon>Bacteria</taxon>
        <taxon>Bacillati</taxon>
        <taxon>Bacillota</taxon>
        <taxon>Clostridia</taxon>
        <taxon>Eubacteriales</taxon>
        <taxon>Eubacteriaceae</taxon>
        <taxon>Acetobacterium</taxon>
    </lineage>
</organism>
<dbReference type="Pfam" id="PF00486">
    <property type="entry name" value="Trans_reg_C"/>
    <property type="match status" value="1"/>
</dbReference>
<evidence type="ECO:0000259" key="11">
    <source>
        <dbReference type="PROSITE" id="PS51755"/>
    </source>
</evidence>
<dbReference type="GO" id="GO:0032993">
    <property type="term" value="C:protein-DNA complex"/>
    <property type="evidence" value="ECO:0007669"/>
    <property type="project" value="TreeGrafter"/>
</dbReference>
<dbReference type="PROSITE" id="PS50110">
    <property type="entry name" value="RESPONSE_REGULATORY"/>
    <property type="match status" value="1"/>
</dbReference>
<evidence type="ECO:0000256" key="5">
    <source>
        <dbReference type="ARBA" id="ARBA00023125"/>
    </source>
</evidence>
<protein>
    <recommendedName>
        <fullName evidence="1">Stage 0 sporulation protein A homolog</fullName>
    </recommendedName>
</protein>
<keyword evidence="3" id="KW-0902">Two-component regulatory system</keyword>
<dbReference type="SUPFAM" id="SSF52172">
    <property type="entry name" value="CheY-like"/>
    <property type="match status" value="1"/>
</dbReference>
<evidence type="ECO:0000256" key="3">
    <source>
        <dbReference type="ARBA" id="ARBA00023012"/>
    </source>
</evidence>
<evidence type="ECO:0000313" key="12">
    <source>
        <dbReference type="EMBL" id="KNZ40333.1"/>
    </source>
</evidence>
<evidence type="ECO:0000256" key="4">
    <source>
        <dbReference type="ARBA" id="ARBA00023015"/>
    </source>
</evidence>
<dbReference type="AlphaFoldDB" id="A0A0L6TVQ5"/>
<dbReference type="SUPFAM" id="SSF46894">
    <property type="entry name" value="C-terminal effector domain of the bipartite response regulators"/>
    <property type="match status" value="1"/>
</dbReference>
<keyword evidence="4" id="KW-0805">Transcription regulation</keyword>
<feature type="domain" description="OmpR/PhoB-type" evidence="11">
    <location>
        <begin position="138"/>
        <end position="236"/>
    </location>
</feature>
<dbReference type="GO" id="GO:0000156">
    <property type="term" value="F:phosphorelay response regulator activity"/>
    <property type="evidence" value="ECO:0007669"/>
    <property type="project" value="TreeGrafter"/>
</dbReference>
<dbReference type="Gene3D" id="6.10.250.690">
    <property type="match status" value="1"/>
</dbReference>
<dbReference type="Gene3D" id="3.40.50.2300">
    <property type="match status" value="1"/>
</dbReference>
<dbReference type="SMART" id="SM00448">
    <property type="entry name" value="REC"/>
    <property type="match status" value="1"/>
</dbReference>
<dbReference type="Proteomes" id="UP000036873">
    <property type="component" value="Unassembled WGS sequence"/>
</dbReference>
<keyword evidence="13" id="KW-1185">Reference proteome</keyword>
<gene>
    <name evidence="12" type="ORF">AKG39_18250</name>
</gene>
<dbReference type="Pfam" id="PF00072">
    <property type="entry name" value="Response_reg"/>
    <property type="match status" value="1"/>
</dbReference>
<dbReference type="EMBL" id="LGYO01000067">
    <property type="protein sequence ID" value="KNZ40333.1"/>
    <property type="molecule type" value="Genomic_DNA"/>
</dbReference>
<dbReference type="Gene3D" id="1.10.10.10">
    <property type="entry name" value="Winged helix-like DNA-binding domain superfamily/Winged helix DNA-binding domain"/>
    <property type="match status" value="1"/>
</dbReference>
<dbReference type="SMART" id="SM00862">
    <property type="entry name" value="Trans_reg_C"/>
    <property type="match status" value="1"/>
</dbReference>
<evidence type="ECO:0000256" key="8">
    <source>
        <dbReference type="PROSITE-ProRule" id="PRU00169"/>
    </source>
</evidence>
<dbReference type="RefSeq" id="WP_050741839.1">
    <property type="nucleotide sequence ID" value="NZ_LGYO01000067.1"/>
</dbReference>
<evidence type="ECO:0000313" key="13">
    <source>
        <dbReference type="Proteomes" id="UP000036873"/>
    </source>
</evidence>
<dbReference type="InterPro" id="IPR039420">
    <property type="entry name" value="WalR-like"/>
</dbReference>
<dbReference type="InterPro" id="IPR001867">
    <property type="entry name" value="OmpR/PhoB-type_DNA-bd"/>
</dbReference>
<dbReference type="InterPro" id="IPR036388">
    <property type="entry name" value="WH-like_DNA-bd_sf"/>
</dbReference>
<dbReference type="GO" id="GO:0005829">
    <property type="term" value="C:cytosol"/>
    <property type="evidence" value="ECO:0007669"/>
    <property type="project" value="TreeGrafter"/>
</dbReference>
<feature type="domain" description="Response regulatory" evidence="10">
    <location>
        <begin position="4"/>
        <end position="117"/>
    </location>
</feature>
<accession>A0A0L6TVQ5</accession>
<dbReference type="GO" id="GO:0000976">
    <property type="term" value="F:transcription cis-regulatory region binding"/>
    <property type="evidence" value="ECO:0007669"/>
    <property type="project" value="TreeGrafter"/>
</dbReference>
<dbReference type="CDD" id="cd00383">
    <property type="entry name" value="trans_reg_C"/>
    <property type="match status" value="1"/>
</dbReference>
<dbReference type="STRING" id="52689.AKG39_18250"/>
<evidence type="ECO:0000256" key="6">
    <source>
        <dbReference type="ARBA" id="ARBA00023163"/>
    </source>
</evidence>
<dbReference type="PANTHER" id="PTHR48111:SF40">
    <property type="entry name" value="PHOSPHATE REGULON TRANSCRIPTIONAL REGULATORY PROTEIN PHOB"/>
    <property type="match status" value="1"/>
</dbReference>
<comment type="function">
    <text evidence="7">May play the central regulatory role in sporulation. It may be an element of the effector pathway responsible for the activation of sporulation genes in response to nutritional stress. Spo0A may act in concert with spo0H (a sigma factor) to control the expression of some genes that are critical to the sporulation process.</text>
</comment>
<keyword evidence="6" id="KW-0804">Transcription</keyword>
<keyword evidence="2 8" id="KW-0597">Phosphoprotein</keyword>
<dbReference type="PATRIC" id="fig|52689.4.peg.3351"/>
<evidence type="ECO:0000256" key="9">
    <source>
        <dbReference type="PROSITE-ProRule" id="PRU01091"/>
    </source>
</evidence>
<dbReference type="PROSITE" id="PS51755">
    <property type="entry name" value="OMPR_PHOB"/>
    <property type="match status" value="1"/>
</dbReference>
<feature type="modified residue" description="4-aspartylphosphate" evidence="8">
    <location>
        <position position="53"/>
    </location>
</feature>
<reference evidence="13" key="1">
    <citation type="submission" date="2015-07" db="EMBL/GenBank/DDBJ databases">
        <title>Draft genome sequence of Acetobacterium bakii DSM 8293, a potential psychrophilic chemical producer through syngas fermentation.</title>
        <authorList>
            <person name="Song Y."/>
            <person name="Hwang S."/>
            <person name="Cho B.-K."/>
        </authorList>
    </citation>
    <scope>NUCLEOTIDE SEQUENCE [LARGE SCALE GENOMIC DNA]</scope>
    <source>
        <strain evidence="13">DSM 8239</strain>
    </source>
</reference>
<sequence>MNVDCLIVDDEVELAKATSEYFEMFGVTAAYITDSQGCIDFIKNNGVKLILLDINLGNDSGFALCKELRKITEVPILFISARQSDDDVLIALNIGGDDYIKKPYALSVLLAKVRAIIKRCDRFAVSGGNAADPGAMIEDHNRCGNLRIDADAMKVFVNGRDAGFKTKEFKLFQYLFENSNRVITKDELFANIWGDAFFSDGTLNVHIRKVREKIEDNPNKPKFIKTIWGTGYIFETPDTWETSGEL</sequence>
<dbReference type="OrthoDB" id="2028620at2"/>
<dbReference type="InterPro" id="IPR001789">
    <property type="entry name" value="Sig_transdc_resp-reg_receiver"/>
</dbReference>
<name>A0A0L6TVQ5_9FIRM</name>
<dbReference type="InterPro" id="IPR016032">
    <property type="entry name" value="Sig_transdc_resp-reg_C-effctor"/>
</dbReference>
<evidence type="ECO:0000256" key="1">
    <source>
        <dbReference type="ARBA" id="ARBA00018672"/>
    </source>
</evidence>
<keyword evidence="5 9" id="KW-0238">DNA-binding</keyword>
<evidence type="ECO:0000259" key="10">
    <source>
        <dbReference type="PROSITE" id="PS50110"/>
    </source>
</evidence>